<dbReference type="Pfam" id="PF11255">
    <property type="entry name" value="DUF3054"/>
    <property type="match status" value="1"/>
</dbReference>
<evidence type="ECO:0000313" key="2">
    <source>
        <dbReference type="EMBL" id="UTF52198.1"/>
    </source>
</evidence>
<evidence type="ECO:0000313" key="3">
    <source>
        <dbReference type="Proteomes" id="UP001056855"/>
    </source>
</evidence>
<gene>
    <name evidence="2" type="ORF">NGM29_10340</name>
</gene>
<dbReference type="InterPro" id="IPR021414">
    <property type="entry name" value="DUF3054"/>
</dbReference>
<dbReference type="RefSeq" id="WP_254156018.1">
    <property type="nucleotide sequence ID" value="NZ_CP100355.1"/>
</dbReference>
<dbReference type="GeneID" id="73290448"/>
<evidence type="ECO:0000256" key="1">
    <source>
        <dbReference type="SAM" id="Phobius"/>
    </source>
</evidence>
<accession>A0A9E7SVE2</accession>
<feature type="transmembrane region" description="Helical" evidence="1">
    <location>
        <begin position="57"/>
        <end position="77"/>
    </location>
</feature>
<feature type="transmembrane region" description="Helical" evidence="1">
    <location>
        <begin position="20"/>
        <end position="45"/>
    </location>
</feature>
<proteinExistence type="predicted"/>
<keyword evidence="1" id="KW-1133">Transmembrane helix</keyword>
<dbReference type="Proteomes" id="UP001056855">
    <property type="component" value="Chromosome"/>
</dbReference>
<name>A0A9E7SVE2_9EURY</name>
<dbReference type="KEGG" id="sawl:NGM29_10340"/>
<keyword evidence="3" id="KW-1185">Reference proteome</keyword>
<reference evidence="2" key="1">
    <citation type="submission" date="2022-06" db="EMBL/GenBank/DDBJ databases">
        <title>Diverse halophilic archaea isolated from saline environments.</title>
        <authorList>
            <person name="Cui H.-L."/>
        </authorList>
    </citation>
    <scope>NUCLEOTIDE SEQUENCE</scope>
    <source>
        <strain evidence="2">WLHS1</strain>
    </source>
</reference>
<dbReference type="AlphaFoldDB" id="A0A9E7SVE2"/>
<organism evidence="2 3">
    <name type="scientific">Natronosalvus rutilus</name>
    <dbReference type="NCBI Taxonomy" id="2953753"/>
    <lineage>
        <taxon>Archaea</taxon>
        <taxon>Methanobacteriati</taxon>
        <taxon>Methanobacteriota</taxon>
        <taxon>Stenosarchaea group</taxon>
        <taxon>Halobacteria</taxon>
        <taxon>Halobacteriales</taxon>
        <taxon>Natrialbaceae</taxon>
        <taxon>Natronosalvus</taxon>
    </lineage>
</organism>
<keyword evidence="1" id="KW-0812">Transmembrane</keyword>
<feature type="transmembrane region" description="Helical" evidence="1">
    <location>
        <begin position="89"/>
        <end position="110"/>
    </location>
</feature>
<feature type="transmembrane region" description="Helical" evidence="1">
    <location>
        <begin position="116"/>
        <end position="137"/>
    </location>
</feature>
<protein>
    <submittedName>
        <fullName evidence="2">DUF3054 domain-containing protein</fullName>
    </submittedName>
</protein>
<keyword evidence="1" id="KW-0472">Membrane</keyword>
<sequence>MNVLTLRIRLAALDSRTAVVASVVALGDGIAILAFFTVGLLSHAVEPWTYSIHTLRTTVPFLAGWLFVTPLVGTLRLDTLSSPSKTLRYVTLGWIGASIIGAAIRATAYFPGGAPLEFVLVNVVFGLAFVLPWRLCVSLVGRRARRHPV</sequence>
<dbReference type="EMBL" id="CP100355">
    <property type="protein sequence ID" value="UTF52198.1"/>
    <property type="molecule type" value="Genomic_DNA"/>
</dbReference>